<sequence length="97" mass="10841">MINFCNVAFVAAYAIGGTMDAGCKNTDKKSFSAIIRRIFFLEGQKPLVLICCSSTPPFRNEEKRAFKILLTKNGLVCTGKKRLLKTPRRFTKNSTGF</sequence>
<proteinExistence type="predicted"/>
<evidence type="ECO:0000313" key="1">
    <source>
        <dbReference type="EMBL" id="AVM51630.1"/>
    </source>
</evidence>
<evidence type="ECO:0000313" key="2">
    <source>
        <dbReference type="Proteomes" id="UP000238304"/>
    </source>
</evidence>
<evidence type="ECO:0008006" key="3">
    <source>
        <dbReference type="Google" id="ProtNLM"/>
    </source>
</evidence>
<dbReference type="EMBL" id="CP027231">
    <property type="protein sequence ID" value="AVM51630.1"/>
    <property type="molecule type" value="Genomic_DNA"/>
</dbReference>
<protein>
    <recommendedName>
        <fullName evidence="3">Secreted protein</fullName>
    </recommendedName>
</protein>
<dbReference type="RefSeq" id="WP_106040015.1">
    <property type="nucleotide sequence ID" value="NZ_CP027231.1"/>
</dbReference>
<dbReference type="Proteomes" id="UP000238304">
    <property type="component" value="Chromosome"/>
</dbReference>
<reference evidence="1 2" key="1">
    <citation type="submission" date="2018-02" db="EMBL/GenBank/DDBJ databases">
        <authorList>
            <person name="Holder M.E."/>
            <person name="Ajami N.J."/>
            <person name="Petrosino J.F."/>
        </authorList>
    </citation>
    <scope>NUCLEOTIDE SEQUENCE [LARGE SCALE GENOMIC DNA]</scope>
    <source>
        <strain evidence="1 2">ATCC 33285</strain>
    </source>
</reference>
<name>A0ABM6T4Q4_9BACE</name>
<keyword evidence="2" id="KW-1185">Reference proteome</keyword>
<accession>A0ABM6T4Q4</accession>
<gene>
    <name evidence="1" type="ORF">C4H11_00440</name>
</gene>
<organism evidence="1 2">
    <name type="scientific">Bacteroides zoogleoformans</name>
    <dbReference type="NCBI Taxonomy" id="28119"/>
    <lineage>
        <taxon>Bacteria</taxon>
        <taxon>Pseudomonadati</taxon>
        <taxon>Bacteroidota</taxon>
        <taxon>Bacteroidia</taxon>
        <taxon>Bacteroidales</taxon>
        <taxon>Bacteroidaceae</taxon>
        <taxon>Bacteroides</taxon>
    </lineage>
</organism>